<dbReference type="SUPFAM" id="SSF53756">
    <property type="entry name" value="UDP-Glycosyltransferase/glycogen phosphorylase"/>
    <property type="match status" value="1"/>
</dbReference>
<sequence length="354" mass="39449">MKVAILVKEFPPNVIGGTETQTKRMARELARADHNVTVYTKAYPDTPDDSTLPYDVVRVPNWRISPFISTLTFVFAATLLLIRDADDYALLQCMMIYPNGFVGQVVNRVRGLPYFAWIRGGDYYFMKDTPGKRWSIDRVLRDTLVLVQTERIARDVRTEFSETTLEVLGNGVDIPEGTADGDKLVFVGRLKEQKGVHVLLHALEGHDEELLVVGDGPERERLEALANRLNVNAEFVGEVDPDDVADYLREGKAFVLPSIRGEGLPNAVLEAMAIGLPVVVTDTGGVADAVIDSETGFVVDPDDVDALEQSISRLTNYPKMRIRMGDAAREWVIKNHSWQNIVGNLETVYRCVAE</sequence>
<accession>A0ABD5MLP3</accession>
<dbReference type="InterPro" id="IPR001296">
    <property type="entry name" value="Glyco_trans_1"/>
</dbReference>
<feature type="domain" description="Glycosyltransferase subfamily 4-like N-terminal" evidence="2">
    <location>
        <begin position="15"/>
        <end position="174"/>
    </location>
</feature>
<evidence type="ECO:0000313" key="4">
    <source>
        <dbReference type="Proteomes" id="UP001570511"/>
    </source>
</evidence>
<keyword evidence="3" id="KW-0808">Transferase</keyword>
<protein>
    <submittedName>
        <fullName evidence="3">Glycosyltransferase family 4 protein</fullName>
        <ecNumber evidence="3">2.4.-.-</ecNumber>
    </submittedName>
</protein>
<dbReference type="PANTHER" id="PTHR45947:SF3">
    <property type="entry name" value="SULFOQUINOVOSYL TRANSFERASE SQD2"/>
    <property type="match status" value="1"/>
</dbReference>
<evidence type="ECO:0000313" key="3">
    <source>
        <dbReference type="EMBL" id="MFA1612241.1"/>
    </source>
</evidence>
<dbReference type="PANTHER" id="PTHR45947">
    <property type="entry name" value="SULFOQUINOVOSYL TRANSFERASE SQD2"/>
    <property type="match status" value="1"/>
</dbReference>
<dbReference type="CDD" id="cd03801">
    <property type="entry name" value="GT4_PimA-like"/>
    <property type="match status" value="1"/>
</dbReference>
<organism evidence="3 4">
    <name type="scientific">Halobellus rubicundus</name>
    <dbReference type="NCBI Taxonomy" id="2996466"/>
    <lineage>
        <taxon>Archaea</taxon>
        <taxon>Methanobacteriati</taxon>
        <taxon>Methanobacteriota</taxon>
        <taxon>Stenosarchaea group</taxon>
        <taxon>Halobacteria</taxon>
        <taxon>Halobacteriales</taxon>
        <taxon>Haloferacaceae</taxon>
        <taxon>Halobellus</taxon>
    </lineage>
</organism>
<dbReference type="Pfam" id="PF13439">
    <property type="entry name" value="Glyco_transf_4"/>
    <property type="match status" value="1"/>
</dbReference>
<dbReference type="RefSeq" id="WP_372391021.1">
    <property type="nucleotide sequence ID" value="NZ_JBGNYA010000001.1"/>
</dbReference>
<gene>
    <name evidence="3" type="ORF">OS889_14680</name>
</gene>
<dbReference type="EC" id="2.4.-.-" evidence="3"/>
<keyword evidence="3" id="KW-0328">Glycosyltransferase</keyword>
<comment type="caution">
    <text evidence="3">The sequence shown here is derived from an EMBL/GenBank/DDBJ whole genome shotgun (WGS) entry which is preliminary data.</text>
</comment>
<evidence type="ECO:0000259" key="2">
    <source>
        <dbReference type="Pfam" id="PF13439"/>
    </source>
</evidence>
<name>A0ABD5MLP3_9EURY</name>
<dbReference type="Gene3D" id="3.40.50.2000">
    <property type="entry name" value="Glycogen Phosphorylase B"/>
    <property type="match status" value="2"/>
</dbReference>
<dbReference type="InterPro" id="IPR050194">
    <property type="entry name" value="Glycosyltransferase_grp1"/>
</dbReference>
<dbReference type="InterPro" id="IPR028098">
    <property type="entry name" value="Glyco_trans_4-like_N"/>
</dbReference>
<reference evidence="3 4" key="1">
    <citation type="submission" date="2024-08" db="EMBL/GenBank/DDBJ databases">
        <title>Halobellus sp. MBLA0158 whole genome sequence.</title>
        <authorList>
            <person name="Hwang C.Y."/>
            <person name="Cho E.-S."/>
            <person name="Seo M.-J."/>
        </authorList>
    </citation>
    <scope>NUCLEOTIDE SEQUENCE [LARGE SCALE GENOMIC DNA]</scope>
    <source>
        <strain evidence="3 4">MBLA0158</strain>
    </source>
</reference>
<dbReference type="EMBL" id="JBGNYA010000001">
    <property type="protein sequence ID" value="MFA1612241.1"/>
    <property type="molecule type" value="Genomic_DNA"/>
</dbReference>
<dbReference type="Pfam" id="PF00534">
    <property type="entry name" value="Glycos_transf_1"/>
    <property type="match status" value="1"/>
</dbReference>
<dbReference type="GO" id="GO:0016757">
    <property type="term" value="F:glycosyltransferase activity"/>
    <property type="evidence" value="ECO:0007669"/>
    <property type="project" value="UniProtKB-KW"/>
</dbReference>
<dbReference type="Proteomes" id="UP001570511">
    <property type="component" value="Unassembled WGS sequence"/>
</dbReference>
<feature type="domain" description="Glycosyl transferase family 1" evidence="1">
    <location>
        <begin position="182"/>
        <end position="331"/>
    </location>
</feature>
<dbReference type="AlphaFoldDB" id="A0ABD5MLP3"/>
<evidence type="ECO:0000259" key="1">
    <source>
        <dbReference type="Pfam" id="PF00534"/>
    </source>
</evidence>
<keyword evidence="4" id="KW-1185">Reference proteome</keyword>
<proteinExistence type="predicted"/>